<reference evidence="7" key="1">
    <citation type="submission" date="1999-07" db="EMBL/GenBank/DDBJ databases">
        <authorList>
            <person name="Genoscope"/>
        </authorList>
    </citation>
    <scope>NUCLEOTIDE SEQUENCE</scope>
    <source>
        <strain evidence="7">Orsay</strain>
    </source>
</reference>
<dbReference type="PIR" id="G75135">
    <property type="entry name" value="G75135"/>
</dbReference>
<dbReference type="Pfam" id="PF04277">
    <property type="entry name" value="OAD_gamma"/>
    <property type="match status" value="1"/>
</dbReference>
<sequence>MGAILEGFYLTILGVAIVFLVLSILAVVMYGIGEFERRSKREVETKEVKEEREEEEKVETLEKEEDERVAVITAAILAYLSQRVPKEVPIKVKPSQNWWLSSLTREIDEIENFNYRW</sequence>
<evidence type="ECO:0000256" key="4">
    <source>
        <dbReference type="ARBA" id="ARBA00022989"/>
    </source>
</evidence>
<reference evidence="7 9" key="4">
    <citation type="journal article" date="2003" name="Mol. Microbiol.">
        <title>An integrated analysis of the genome of the hyperthermophilic archaeon Pyrococcus abyssi.</title>
        <authorList>
            <person name="Cohen G."/>
            <person name="Barbe V."/>
            <person name="Flament D."/>
            <person name="Galperin M."/>
            <person name="Heilig R."/>
            <person name="Ripp R."/>
            <person name="Lecompte O."/>
            <person name="Prieur D."/>
            <person name="Poch O."/>
            <person name="Quellerou J."/>
            <person name="Thierry J.C."/>
            <person name="Van der Oost J."/>
            <person name="Weissenbach J."/>
            <person name="Zivanovic Y."/>
            <person name="Forterre P."/>
        </authorList>
    </citation>
    <scope>NUCLEOTIDE SEQUENCE [LARGE SCALE GENOMIC DNA]</scope>
    <source>
        <strain evidence="9">GE5 / Orsay</strain>
        <strain evidence="7">Orsay</strain>
    </source>
</reference>
<protein>
    <submittedName>
        <fullName evidence="7">MmdD-like methylmalonyl coA decarboxylase,delta chain, putative</fullName>
    </submittedName>
</protein>
<comment type="subcellular location">
    <subcellularLocation>
        <location evidence="1">Cell membrane</location>
    </subcellularLocation>
</comment>
<dbReference type="AlphaFoldDB" id="Q9V0A5"/>
<dbReference type="PIRSF" id="PIRSF018867">
    <property type="entry name" value="Na_decarb_PF0672"/>
    <property type="match status" value="1"/>
</dbReference>
<evidence type="ECO:0000256" key="5">
    <source>
        <dbReference type="ARBA" id="ARBA00023136"/>
    </source>
</evidence>
<evidence type="ECO:0000256" key="2">
    <source>
        <dbReference type="ARBA" id="ARBA00022475"/>
    </source>
</evidence>
<proteinExistence type="predicted"/>
<keyword evidence="3 6" id="KW-0812">Transmembrane</keyword>
<keyword evidence="9" id="KW-1185">Reference proteome</keyword>
<dbReference type="InterPro" id="IPR005899">
    <property type="entry name" value="Na_pump_deCOase"/>
</dbReference>
<dbReference type="GO" id="GO:0036376">
    <property type="term" value="P:sodium ion export across plasma membrane"/>
    <property type="evidence" value="ECO:0007669"/>
    <property type="project" value="InterPro"/>
</dbReference>
<dbReference type="HOGENOM" id="CLU_1954744_0_0_2"/>
<evidence type="ECO:0000256" key="3">
    <source>
        <dbReference type="ARBA" id="ARBA00022692"/>
    </source>
</evidence>
<dbReference type="GO" id="GO:0015081">
    <property type="term" value="F:sodium ion transmembrane transporter activity"/>
    <property type="evidence" value="ECO:0007669"/>
    <property type="project" value="InterPro"/>
</dbReference>
<organism evidence="7 9">
    <name type="scientific">Pyrococcus abyssi (strain GE5 / Orsay)</name>
    <dbReference type="NCBI Taxonomy" id="272844"/>
    <lineage>
        <taxon>Archaea</taxon>
        <taxon>Methanobacteriati</taxon>
        <taxon>Methanobacteriota</taxon>
        <taxon>Thermococci</taxon>
        <taxon>Thermococcales</taxon>
        <taxon>Thermococcaceae</taxon>
        <taxon>Pyrococcus</taxon>
    </lineage>
</organism>
<dbReference type="NCBIfam" id="TIGR01195">
    <property type="entry name" value="oadG_fam"/>
    <property type="match status" value="1"/>
</dbReference>
<keyword evidence="5 6" id="KW-0472">Membrane</keyword>
<dbReference type="Proteomes" id="UP000000810">
    <property type="component" value="Chromosome"/>
</dbReference>
<dbReference type="eggNOG" id="arCOG05797">
    <property type="taxonomic scope" value="Archaea"/>
</dbReference>
<reference evidence="7" key="2">
    <citation type="journal article" date="2000" name="J. Mol. Biol.">
        <title>Archaeal homologs of eukaryotic methylation guide small nucleolar RNAs: lessons from the Pyrococcus genomes.</title>
        <authorList>
            <person name="Gaspin C."/>
            <person name="Cavaille J."/>
            <person name="Erauso G."/>
        </authorList>
    </citation>
    <scope>NUCLEOTIDE SEQUENCE</scope>
    <source>
        <strain evidence="7">Orsay</strain>
    </source>
</reference>
<evidence type="ECO:0000313" key="8">
    <source>
        <dbReference type="EMBL" id="CCE70293.1"/>
    </source>
</evidence>
<dbReference type="OrthoDB" id="86233at2157"/>
<accession>Q9V0A5</accession>
<keyword evidence="4 6" id="KW-1133">Transmembrane helix</keyword>
<feature type="transmembrane region" description="Helical" evidence="6">
    <location>
        <begin position="12"/>
        <end position="32"/>
    </location>
</feature>
<dbReference type="TCDB" id="3.B.1.1.5">
    <property type="family name" value="the na(+)-transporting carboxylic acid decarboxylase (nat-dc) family"/>
</dbReference>
<dbReference type="EMBL" id="AJ248285">
    <property type="protein sequence ID" value="CAB49800.1"/>
    <property type="molecule type" value="Genomic_DNA"/>
</dbReference>
<evidence type="ECO:0000313" key="10">
    <source>
        <dbReference type="Proteomes" id="UP000009139"/>
    </source>
</evidence>
<gene>
    <name evidence="7" type="ordered locus">PAB1770</name>
</gene>
<reference evidence="8 10" key="5">
    <citation type="journal article" date="2012" name="Curr. Microbiol.">
        <title>Re-annotation of two hyperthermophilic archaea Pyrococcus abyssi GE5 and Pyrococcus furiosus DSM 3638.</title>
        <authorList>
            <person name="Gao J."/>
            <person name="Wang J."/>
        </authorList>
    </citation>
    <scope>GENOME REANNOTATION</scope>
    <source>
        <strain evidence="8">GE5</strain>
        <strain evidence="10">GE5 / Orsay</strain>
    </source>
</reference>
<dbReference type="PATRIC" id="fig|272844.11.peg.938"/>
<evidence type="ECO:0000313" key="9">
    <source>
        <dbReference type="Proteomes" id="UP000000810"/>
    </source>
</evidence>
<dbReference type="EMBL" id="HE613800">
    <property type="protein sequence ID" value="CCE70293.1"/>
    <property type="molecule type" value="Genomic_DNA"/>
</dbReference>
<name>Q9V0A5_PYRAB</name>
<dbReference type="Proteomes" id="UP000009139">
    <property type="component" value="Chromosome"/>
</dbReference>
<reference evidence="7" key="3">
    <citation type="journal article" date="2001" name="Genome Res.">
        <title>Genome evolution at the genus level: comparison of three complete genomes of hyperthermophilic archaea.</title>
        <authorList>
            <person name="Lecompte O."/>
            <person name="Ripp R."/>
            <person name="Puzos-Barbe V."/>
            <person name="Duprat S."/>
            <person name="Heilig R."/>
            <person name="Dietrich J."/>
            <person name="Thierry J.C."/>
            <person name="Poch O."/>
        </authorList>
    </citation>
    <scope>NUCLEOTIDE SEQUENCE</scope>
    <source>
        <strain evidence="7">Orsay</strain>
    </source>
</reference>
<dbReference type="STRING" id="272844.PAB1770"/>
<dbReference type="InterPro" id="IPR014497">
    <property type="entry name" value="MeMalonyl-CoA_deCOase_dsu"/>
</dbReference>
<keyword evidence="2" id="KW-1003">Cell membrane</keyword>
<dbReference type="KEGG" id="pab:PAB1770"/>
<dbReference type="GO" id="GO:0005886">
    <property type="term" value="C:plasma membrane"/>
    <property type="evidence" value="ECO:0007669"/>
    <property type="project" value="UniProtKB-SubCell"/>
</dbReference>
<dbReference type="RefSeq" id="WP_010868009.1">
    <property type="nucleotide sequence ID" value="NC_000868.1"/>
</dbReference>
<evidence type="ECO:0000256" key="1">
    <source>
        <dbReference type="ARBA" id="ARBA00004236"/>
    </source>
</evidence>
<evidence type="ECO:0000256" key="6">
    <source>
        <dbReference type="SAM" id="Phobius"/>
    </source>
</evidence>
<evidence type="ECO:0000313" key="7">
    <source>
        <dbReference type="EMBL" id="CAB49800.1"/>
    </source>
</evidence>